<dbReference type="Gene3D" id="1.10.260.40">
    <property type="entry name" value="lambda repressor-like DNA-binding domains"/>
    <property type="match status" value="1"/>
</dbReference>
<dbReference type="Proteomes" id="UP000177697">
    <property type="component" value="Unassembled WGS sequence"/>
</dbReference>
<dbReference type="InterPro" id="IPR001387">
    <property type="entry name" value="Cro/C1-type_HTH"/>
</dbReference>
<name>A0A1G2UY30_9BACT</name>
<sequence length="246" mass="28534">MATWIQNKRKIIGLSQGAMAESLGISRPTFVKLEKGILKPTEQQKSTLASLFNMSQNDFEKNESKKTETISDKVEMREIPKENVKKFKEVLLYILNKIGNKPNIGQTAIYKLLYFIDFDYYEKFEEQLIGATYIKNTFGPTPISFAKIVKQMQSAGELVEVKSKYFDHDQTKYIATKEANVSIFNGQELKHIDDEIERLGYFTAKQLSELSHKDTPWVVAKEKKTLNYELVFYRPEETSVREYEPL</sequence>
<comment type="caution">
    <text evidence="2">The sequence shown here is derived from an EMBL/GenBank/DDBJ whole genome shotgun (WGS) entry which is preliminary data.</text>
</comment>
<reference evidence="2 3" key="1">
    <citation type="journal article" date="2016" name="Nat. Commun.">
        <title>Thousands of microbial genomes shed light on interconnected biogeochemical processes in an aquifer system.</title>
        <authorList>
            <person name="Anantharaman K."/>
            <person name="Brown C.T."/>
            <person name="Hug L.A."/>
            <person name="Sharon I."/>
            <person name="Castelle C.J."/>
            <person name="Probst A.J."/>
            <person name="Thomas B.C."/>
            <person name="Singh A."/>
            <person name="Wilkins M.J."/>
            <person name="Karaoz U."/>
            <person name="Brodie E.L."/>
            <person name="Williams K.H."/>
            <person name="Hubbard S.S."/>
            <person name="Banfield J.F."/>
        </authorList>
    </citation>
    <scope>NUCLEOTIDE SEQUENCE [LARGE SCALE GENOMIC DNA]</scope>
</reference>
<organism evidence="2 3">
    <name type="scientific">Candidatus Zambryskibacteria bacterium RIFOXYC1_FULL_39_10</name>
    <dbReference type="NCBI Taxonomy" id="1802779"/>
    <lineage>
        <taxon>Bacteria</taxon>
        <taxon>Candidatus Zambryskiibacteriota</taxon>
    </lineage>
</organism>
<gene>
    <name evidence="2" type="ORF">A2431_02760</name>
</gene>
<dbReference type="CDD" id="cd00093">
    <property type="entry name" value="HTH_XRE"/>
    <property type="match status" value="1"/>
</dbReference>
<accession>A0A1G2UY30</accession>
<dbReference type="SUPFAM" id="SSF47413">
    <property type="entry name" value="lambda repressor-like DNA-binding domains"/>
    <property type="match status" value="1"/>
</dbReference>
<dbReference type="Pfam" id="PF13274">
    <property type="entry name" value="SocA_Panacea"/>
    <property type="match status" value="1"/>
</dbReference>
<dbReference type="InterPro" id="IPR010982">
    <property type="entry name" value="Lambda_DNA-bd_dom_sf"/>
</dbReference>
<feature type="domain" description="HTH cro/C1-type" evidence="1">
    <location>
        <begin position="5"/>
        <end position="59"/>
    </location>
</feature>
<dbReference type="GO" id="GO:0003677">
    <property type="term" value="F:DNA binding"/>
    <property type="evidence" value="ECO:0007669"/>
    <property type="project" value="InterPro"/>
</dbReference>
<protein>
    <recommendedName>
        <fullName evidence="1">HTH cro/C1-type domain-containing protein</fullName>
    </recommendedName>
</protein>
<dbReference type="EMBL" id="MHWW01000025">
    <property type="protein sequence ID" value="OHB14252.1"/>
    <property type="molecule type" value="Genomic_DNA"/>
</dbReference>
<dbReference type="PROSITE" id="PS50943">
    <property type="entry name" value="HTH_CROC1"/>
    <property type="match status" value="1"/>
</dbReference>
<evidence type="ECO:0000313" key="3">
    <source>
        <dbReference type="Proteomes" id="UP000177697"/>
    </source>
</evidence>
<evidence type="ECO:0000259" key="1">
    <source>
        <dbReference type="PROSITE" id="PS50943"/>
    </source>
</evidence>
<dbReference type="AlphaFoldDB" id="A0A1G2UY30"/>
<evidence type="ECO:0000313" key="2">
    <source>
        <dbReference type="EMBL" id="OHB14252.1"/>
    </source>
</evidence>
<proteinExistence type="predicted"/>
<dbReference type="SMART" id="SM00530">
    <property type="entry name" value="HTH_XRE"/>
    <property type="match status" value="1"/>
</dbReference>
<dbReference type="InterPro" id="IPR025272">
    <property type="entry name" value="SocA_Panacea"/>
</dbReference>